<evidence type="ECO:0008006" key="4">
    <source>
        <dbReference type="Google" id="ProtNLM"/>
    </source>
</evidence>
<keyword evidence="1" id="KW-1133">Transmembrane helix</keyword>
<keyword evidence="1" id="KW-0812">Transmembrane</keyword>
<dbReference type="RefSeq" id="WP_379768597.1">
    <property type="nucleotide sequence ID" value="NZ_JBHSXI010000012.1"/>
</dbReference>
<feature type="transmembrane region" description="Helical" evidence="1">
    <location>
        <begin position="42"/>
        <end position="69"/>
    </location>
</feature>
<dbReference type="Proteomes" id="UP001596333">
    <property type="component" value="Unassembled WGS sequence"/>
</dbReference>
<organism evidence="2 3">
    <name type="scientific">Halorubrum trueperi</name>
    <dbReference type="NCBI Taxonomy" id="2004704"/>
    <lineage>
        <taxon>Archaea</taxon>
        <taxon>Methanobacteriati</taxon>
        <taxon>Methanobacteriota</taxon>
        <taxon>Stenosarchaea group</taxon>
        <taxon>Halobacteria</taxon>
        <taxon>Halobacteriales</taxon>
        <taxon>Haloferacaceae</taxon>
        <taxon>Halorubrum</taxon>
    </lineage>
</organism>
<protein>
    <recommendedName>
        <fullName evidence="4">DUF5658 domain-containing protein</fullName>
    </recommendedName>
</protein>
<evidence type="ECO:0000256" key="1">
    <source>
        <dbReference type="SAM" id="Phobius"/>
    </source>
</evidence>
<name>A0ABD5UJY3_9EURY</name>
<gene>
    <name evidence="2" type="ORF">ACFQEY_11405</name>
</gene>
<evidence type="ECO:0000313" key="2">
    <source>
        <dbReference type="EMBL" id="MFC6889621.1"/>
    </source>
</evidence>
<keyword evidence="1" id="KW-0472">Membrane</keyword>
<dbReference type="EMBL" id="JBHSXI010000012">
    <property type="protein sequence ID" value="MFC6889621.1"/>
    <property type="molecule type" value="Genomic_DNA"/>
</dbReference>
<proteinExistence type="predicted"/>
<sequence>MVSRLAVAAALLVVGAAADAGSTYVAIAGGEYVEGSPIGSAFITRFGLVPGMALTKVLGMVVIGVPVAIAGGTRRLIATVMCAGIGLISLGVAARNLLLFAGFWT</sequence>
<dbReference type="AlphaFoldDB" id="A0ABD5UJY3"/>
<accession>A0ABD5UJY3</accession>
<comment type="caution">
    <text evidence="2">The sequence shown here is derived from an EMBL/GenBank/DDBJ whole genome shotgun (WGS) entry which is preliminary data.</text>
</comment>
<reference evidence="2 3" key="1">
    <citation type="journal article" date="2019" name="Int. J. Syst. Evol. Microbiol.">
        <title>The Global Catalogue of Microorganisms (GCM) 10K type strain sequencing project: providing services to taxonomists for standard genome sequencing and annotation.</title>
        <authorList>
            <consortium name="The Broad Institute Genomics Platform"/>
            <consortium name="The Broad Institute Genome Sequencing Center for Infectious Disease"/>
            <person name="Wu L."/>
            <person name="Ma J."/>
        </authorList>
    </citation>
    <scope>NUCLEOTIDE SEQUENCE [LARGE SCALE GENOMIC DNA]</scope>
    <source>
        <strain evidence="2 3">Y73</strain>
    </source>
</reference>
<keyword evidence="3" id="KW-1185">Reference proteome</keyword>
<evidence type="ECO:0000313" key="3">
    <source>
        <dbReference type="Proteomes" id="UP001596333"/>
    </source>
</evidence>
<feature type="transmembrane region" description="Helical" evidence="1">
    <location>
        <begin position="76"/>
        <end position="104"/>
    </location>
</feature>